<feature type="domain" description="RNA polymerase sigma-70 region 2" evidence="6">
    <location>
        <begin position="16"/>
        <end position="79"/>
    </location>
</feature>
<evidence type="ECO:0000259" key="6">
    <source>
        <dbReference type="Pfam" id="PF04542"/>
    </source>
</evidence>
<dbReference type="Pfam" id="PF04542">
    <property type="entry name" value="Sigma70_r2"/>
    <property type="match status" value="1"/>
</dbReference>
<dbReference type="Gene3D" id="1.10.10.10">
    <property type="entry name" value="Winged helix-like DNA-binding domain superfamily/Winged helix DNA-binding domain"/>
    <property type="match status" value="1"/>
</dbReference>
<evidence type="ECO:0000256" key="1">
    <source>
        <dbReference type="ARBA" id="ARBA00010641"/>
    </source>
</evidence>
<dbReference type="EMBL" id="BONF01000028">
    <property type="protein sequence ID" value="GIF83338.1"/>
    <property type="molecule type" value="Genomic_DNA"/>
</dbReference>
<dbReference type="PANTHER" id="PTHR43133:SF50">
    <property type="entry name" value="ECF RNA POLYMERASE SIGMA FACTOR SIGM"/>
    <property type="match status" value="1"/>
</dbReference>
<protein>
    <submittedName>
        <fullName evidence="8">RNA polymerase sigma24 factor</fullName>
    </submittedName>
</protein>
<reference evidence="8 9" key="1">
    <citation type="submission" date="2021-01" db="EMBL/GenBank/DDBJ databases">
        <title>Whole genome shotgun sequence of Catellatospora bangladeshensis NBRC 107357.</title>
        <authorList>
            <person name="Komaki H."/>
            <person name="Tamura T."/>
        </authorList>
    </citation>
    <scope>NUCLEOTIDE SEQUENCE [LARGE SCALE GENOMIC DNA]</scope>
    <source>
        <strain evidence="8 9">NBRC 107357</strain>
    </source>
</reference>
<sequence>MSETPEDFREYAAARRSALRRTAFLLCGDWHLADDLVQDALAGLFVRWRRVRAGGDVDPYVRRMLVNGYLATHRRKWRREVATAELPDVADGAAEPDGTREVLLRALAGLQPSQRAVVVLRYWEDLSVEQTAAALGCSTGNVKSQASRGLAHLRTALATSGALEGEPV</sequence>
<dbReference type="InterPro" id="IPR013324">
    <property type="entry name" value="RNA_pol_sigma_r3/r4-like"/>
</dbReference>
<dbReference type="AlphaFoldDB" id="A0A8J3NKT3"/>
<dbReference type="InterPro" id="IPR014284">
    <property type="entry name" value="RNA_pol_sigma-70_dom"/>
</dbReference>
<keyword evidence="4" id="KW-0238">DNA-binding</keyword>
<dbReference type="Pfam" id="PF08281">
    <property type="entry name" value="Sigma70_r4_2"/>
    <property type="match status" value="1"/>
</dbReference>
<keyword evidence="9" id="KW-1185">Reference proteome</keyword>
<dbReference type="InterPro" id="IPR007627">
    <property type="entry name" value="RNA_pol_sigma70_r2"/>
</dbReference>
<evidence type="ECO:0000256" key="3">
    <source>
        <dbReference type="ARBA" id="ARBA00023082"/>
    </source>
</evidence>
<evidence type="ECO:0000256" key="4">
    <source>
        <dbReference type="ARBA" id="ARBA00023125"/>
    </source>
</evidence>
<evidence type="ECO:0000256" key="2">
    <source>
        <dbReference type="ARBA" id="ARBA00023015"/>
    </source>
</evidence>
<comment type="caution">
    <text evidence="8">The sequence shown here is derived from an EMBL/GenBank/DDBJ whole genome shotgun (WGS) entry which is preliminary data.</text>
</comment>
<evidence type="ECO:0000313" key="9">
    <source>
        <dbReference type="Proteomes" id="UP000601223"/>
    </source>
</evidence>
<proteinExistence type="inferred from homology"/>
<keyword evidence="5" id="KW-0804">Transcription</keyword>
<dbReference type="SUPFAM" id="SSF88659">
    <property type="entry name" value="Sigma3 and sigma4 domains of RNA polymerase sigma factors"/>
    <property type="match status" value="1"/>
</dbReference>
<organism evidence="8 9">
    <name type="scientific">Catellatospora bangladeshensis</name>
    <dbReference type="NCBI Taxonomy" id="310355"/>
    <lineage>
        <taxon>Bacteria</taxon>
        <taxon>Bacillati</taxon>
        <taxon>Actinomycetota</taxon>
        <taxon>Actinomycetes</taxon>
        <taxon>Micromonosporales</taxon>
        <taxon>Micromonosporaceae</taxon>
        <taxon>Catellatospora</taxon>
    </lineage>
</organism>
<evidence type="ECO:0000259" key="7">
    <source>
        <dbReference type="Pfam" id="PF08281"/>
    </source>
</evidence>
<evidence type="ECO:0000313" key="8">
    <source>
        <dbReference type="EMBL" id="GIF83338.1"/>
    </source>
</evidence>
<dbReference type="NCBIfam" id="TIGR02937">
    <property type="entry name" value="sigma70-ECF"/>
    <property type="match status" value="1"/>
</dbReference>
<keyword evidence="2" id="KW-0805">Transcription regulation</keyword>
<dbReference type="Proteomes" id="UP000601223">
    <property type="component" value="Unassembled WGS sequence"/>
</dbReference>
<dbReference type="RefSeq" id="WP_203750003.1">
    <property type="nucleotide sequence ID" value="NZ_BONF01000028.1"/>
</dbReference>
<dbReference type="InterPro" id="IPR013325">
    <property type="entry name" value="RNA_pol_sigma_r2"/>
</dbReference>
<comment type="similarity">
    <text evidence="1">Belongs to the sigma-70 factor family. ECF subfamily.</text>
</comment>
<dbReference type="CDD" id="cd06171">
    <property type="entry name" value="Sigma70_r4"/>
    <property type="match status" value="1"/>
</dbReference>
<dbReference type="GO" id="GO:0003677">
    <property type="term" value="F:DNA binding"/>
    <property type="evidence" value="ECO:0007669"/>
    <property type="project" value="UniProtKB-KW"/>
</dbReference>
<gene>
    <name evidence="8" type="primary">rpoE_8</name>
    <name evidence="8" type="ORF">Cba03nite_46870</name>
</gene>
<dbReference type="GO" id="GO:0006352">
    <property type="term" value="P:DNA-templated transcription initiation"/>
    <property type="evidence" value="ECO:0007669"/>
    <property type="project" value="InterPro"/>
</dbReference>
<dbReference type="InterPro" id="IPR013249">
    <property type="entry name" value="RNA_pol_sigma70_r4_t2"/>
</dbReference>
<dbReference type="NCBIfam" id="TIGR02983">
    <property type="entry name" value="SigE-fam_strep"/>
    <property type="match status" value="1"/>
</dbReference>
<dbReference type="Gene3D" id="1.10.1740.10">
    <property type="match status" value="1"/>
</dbReference>
<accession>A0A8J3NKT3</accession>
<dbReference type="InterPro" id="IPR036388">
    <property type="entry name" value="WH-like_DNA-bd_sf"/>
</dbReference>
<name>A0A8J3NKT3_9ACTN</name>
<feature type="domain" description="RNA polymerase sigma factor 70 region 4 type 2" evidence="7">
    <location>
        <begin position="101"/>
        <end position="153"/>
    </location>
</feature>
<keyword evidence="3" id="KW-0731">Sigma factor</keyword>
<dbReference type="InterPro" id="IPR014325">
    <property type="entry name" value="RNA_pol_sigma-E_actinobac"/>
</dbReference>
<dbReference type="PANTHER" id="PTHR43133">
    <property type="entry name" value="RNA POLYMERASE ECF-TYPE SIGMA FACTO"/>
    <property type="match status" value="1"/>
</dbReference>
<dbReference type="SUPFAM" id="SSF88946">
    <property type="entry name" value="Sigma2 domain of RNA polymerase sigma factors"/>
    <property type="match status" value="1"/>
</dbReference>
<dbReference type="GO" id="GO:0016987">
    <property type="term" value="F:sigma factor activity"/>
    <property type="evidence" value="ECO:0007669"/>
    <property type="project" value="UniProtKB-KW"/>
</dbReference>
<evidence type="ECO:0000256" key="5">
    <source>
        <dbReference type="ARBA" id="ARBA00023163"/>
    </source>
</evidence>
<dbReference type="InterPro" id="IPR039425">
    <property type="entry name" value="RNA_pol_sigma-70-like"/>
</dbReference>